<proteinExistence type="predicted"/>
<protein>
    <submittedName>
        <fullName evidence="2">Uncharacterized protein</fullName>
    </submittedName>
</protein>
<organism evidence="2 3">
    <name type="scientific">Mesorhizobium plurifarium</name>
    <dbReference type="NCBI Taxonomy" id="69974"/>
    <lineage>
        <taxon>Bacteria</taxon>
        <taxon>Pseudomonadati</taxon>
        <taxon>Pseudomonadota</taxon>
        <taxon>Alphaproteobacteria</taxon>
        <taxon>Hyphomicrobiales</taxon>
        <taxon>Phyllobacteriaceae</taxon>
        <taxon>Mesorhizobium</taxon>
    </lineage>
</organism>
<dbReference type="AlphaFoldDB" id="A0A090ECB8"/>
<feature type="region of interest" description="Disordered" evidence="1">
    <location>
        <begin position="27"/>
        <end position="55"/>
    </location>
</feature>
<name>A0A090ECB8_MESPL</name>
<keyword evidence="3" id="KW-1185">Reference proteome</keyword>
<gene>
    <name evidence="2" type="ORF">MPL3356_540044</name>
</gene>
<evidence type="ECO:0000313" key="3">
    <source>
        <dbReference type="Proteomes" id="UP000045285"/>
    </source>
</evidence>
<evidence type="ECO:0000256" key="1">
    <source>
        <dbReference type="SAM" id="MobiDB-lite"/>
    </source>
</evidence>
<dbReference type="Proteomes" id="UP000045285">
    <property type="component" value="Unassembled WGS sequence"/>
</dbReference>
<evidence type="ECO:0000313" key="2">
    <source>
        <dbReference type="EMBL" id="CDX25299.1"/>
    </source>
</evidence>
<dbReference type="EMBL" id="CCMZ01000050">
    <property type="protein sequence ID" value="CDX25299.1"/>
    <property type="molecule type" value="Genomic_DNA"/>
</dbReference>
<sequence length="55" mass="5663">MGMTAHMRGGTTIMLLACRRDVISAFRKNGRPAKGSGEAADSPGGLEASENGTAR</sequence>
<reference evidence="3" key="1">
    <citation type="submission" date="2014-08" db="EMBL/GenBank/DDBJ databases">
        <authorList>
            <person name="Moulin L."/>
        </authorList>
    </citation>
    <scope>NUCLEOTIDE SEQUENCE [LARGE SCALE GENOMIC DNA]</scope>
</reference>
<accession>A0A090ECB8</accession>